<dbReference type="KEGG" id="mvo:Mvol_1168"/>
<dbReference type="Proteomes" id="UP000007722">
    <property type="component" value="Chromosome"/>
</dbReference>
<evidence type="ECO:0008006" key="4">
    <source>
        <dbReference type="Google" id="ProtNLM"/>
    </source>
</evidence>
<dbReference type="HOGENOM" id="CLU_099320_0_1_2"/>
<dbReference type="STRING" id="456320.Mvol_1168"/>
<dbReference type="EMBL" id="CP002057">
    <property type="protein sequence ID" value="ADI36825.1"/>
    <property type="molecule type" value="Genomic_DNA"/>
</dbReference>
<feature type="transmembrane region" description="Helical" evidence="1">
    <location>
        <begin position="20"/>
        <end position="40"/>
    </location>
</feature>
<feature type="transmembrane region" description="Helical" evidence="1">
    <location>
        <begin position="164"/>
        <end position="190"/>
    </location>
</feature>
<dbReference type="InterPro" id="IPR002798">
    <property type="entry name" value="SpoIIM-like"/>
</dbReference>
<reference evidence="2 3" key="1">
    <citation type="submission" date="2010-05" db="EMBL/GenBank/DDBJ databases">
        <title>Complete sequence of Methanococcus voltae A3.</title>
        <authorList>
            <consortium name="US DOE Joint Genome Institute"/>
            <person name="Lucas S."/>
            <person name="Copeland A."/>
            <person name="Lapidus A."/>
            <person name="Cheng J.-F."/>
            <person name="Bruce D."/>
            <person name="Goodwin L."/>
            <person name="Pitluck S."/>
            <person name="Lowry S."/>
            <person name="Clum A."/>
            <person name="Land M."/>
            <person name="Hauser L."/>
            <person name="Kyrpides N."/>
            <person name="Mikhailova N."/>
            <person name="Whitman W.B."/>
            <person name="Woyke T."/>
        </authorList>
    </citation>
    <scope>NUCLEOTIDE SEQUENCE [LARGE SCALE GENOMIC DNA]</scope>
    <source>
        <strain evidence="3">ATCC BAA-1334 / A3</strain>
    </source>
</reference>
<gene>
    <name evidence="2" type="ordered locus">Mvol_1168</name>
</gene>
<keyword evidence="1" id="KW-0812">Transmembrane</keyword>
<sequence length="194" mass="21998">MSKNVYAVLETFYAFKRQKYIIYTTTAIFLISFLLSFYMIKYNLMGLEEFGTTIFQSLAPQFEQFNNMGFIDLTIAIIINNLFVIFLNLILTIFSLIILIFNAFLLAYVASISDLPTFLLLVIPHGIFEIPGFILSSSAGIIAFMGLIKWIKDSKFHKIYLQDALRIFVVSVILILIAGVIEGTLTFSIAKSLI</sequence>
<evidence type="ECO:0000313" key="2">
    <source>
        <dbReference type="EMBL" id="ADI36825.1"/>
    </source>
</evidence>
<dbReference type="AlphaFoldDB" id="D7DUL5"/>
<evidence type="ECO:0000256" key="1">
    <source>
        <dbReference type="SAM" id="Phobius"/>
    </source>
</evidence>
<dbReference type="eggNOG" id="arCOG01994">
    <property type="taxonomic scope" value="Archaea"/>
</dbReference>
<dbReference type="InParanoid" id="D7DUL5"/>
<protein>
    <recommendedName>
        <fullName evidence="4">Stage II sporulation protein M</fullName>
    </recommendedName>
</protein>
<keyword evidence="1" id="KW-1133">Transmembrane helix</keyword>
<keyword evidence="1" id="KW-0472">Membrane</keyword>
<dbReference type="OrthoDB" id="86288at2157"/>
<evidence type="ECO:0000313" key="3">
    <source>
        <dbReference type="Proteomes" id="UP000007722"/>
    </source>
</evidence>
<dbReference type="PANTHER" id="PTHR35337:SF1">
    <property type="entry name" value="SLR1478 PROTEIN"/>
    <property type="match status" value="1"/>
</dbReference>
<name>D7DUL5_METV3</name>
<feature type="transmembrane region" description="Helical" evidence="1">
    <location>
        <begin position="133"/>
        <end position="152"/>
    </location>
</feature>
<proteinExistence type="predicted"/>
<feature type="transmembrane region" description="Helical" evidence="1">
    <location>
        <begin position="73"/>
        <end position="98"/>
    </location>
</feature>
<dbReference type="Pfam" id="PF01944">
    <property type="entry name" value="SpoIIM"/>
    <property type="match status" value="1"/>
</dbReference>
<keyword evidence="3" id="KW-1185">Reference proteome</keyword>
<organism evidence="2 3">
    <name type="scientific">Methanococcus voltae (strain ATCC BAA-1334 / A3)</name>
    <dbReference type="NCBI Taxonomy" id="456320"/>
    <lineage>
        <taxon>Archaea</taxon>
        <taxon>Methanobacteriati</taxon>
        <taxon>Methanobacteriota</taxon>
        <taxon>Methanomada group</taxon>
        <taxon>Methanococci</taxon>
        <taxon>Methanococcales</taxon>
        <taxon>Methanococcaceae</taxon>
        <taxon>Methanococcus</taxon>
    </lineage>
</organism>
<accession>D7DUL5</accession>
<dbReference type="PANTHER" id="PTHR35337">
    <property type="entry name" value="SLR1478 PROTEIN"/>
    <property type="match status" value="1"/>
</dbReference>